<reference evidence="1 2" key="1">
    <citation type="submission" date="2024-01" db="EMBL/GenBank/DDBJ databases">
        <authorList>
            <person name="Alioto T."/>
            <person name="Alioto T."/>
            <person name="Gomez Garrido J."/>
        </authorList>
    </citation>
    <scope>NUCLEOTIDE SEQUENCE [LARGE SCALE GENOMIC DNA]</scope>
</reference>
<name>A0AAV1MVX7_SCOSC</name>
<keyword evidence="2" id="KW-1185">Reference proteome</keyword>
<dbReference type="EMBL" id="CAWUFR010000004">
    <property type="protein sequence ID" value="CAK6950641.1"/>
    <property type="molecule type" value="Genomic_DNA"/>
</dbReference>
<evidence type="ECO:0000313" key="2">
    <source>
        <dbReference type="Proteomes" id="UP001314229"/>
    </source>
</evidence>
<gene>
    <name evidence="1" type="ORF">FSCOSCO3_A008877</name>
</gene>
<proteinExistence type="predicted"/>
<organism evidence="1 2">
    <name type="scientific">Scomber scombrus</name>
    <name type="common">Atlantic mackerel</name>
    <name type="synonym">Scomber vernalis</name>
    <dbReference type="NCBI Taxonomy" id="13677"/>
    <lineage>
        <taxon>Eukaryota</taxon>
        <taxon>Metazoa</taxon>
        <taxon>Chordata</taxon>
        <taxon>Craniata</taxon>
        <taxon>Vertebrata</taxon>
        <taxon>Euteleostomi</taxon>
        <taxon>Actinopterygii</taxon>
        <taxon>Neopterygii</taxon>
        <taxon>Teleostei</taxon>
        <taxon>Neoteleostei</taxon>
        <taxon>Acanthomorphata</taxon>
        <taxon>Pelagiaria</taxon>
        <taxon>Scombriformes</taxon>
        <taxon>Scombridae</taxon>
        <taxon>Scomber</taxon>
    </lineage>
</organism>
<comment type="caution">
    <text evidence="1">The sequence shown here is derived from an EMBL/GenBank/DDBJ whole genome shotgun (WGS) entry which is preliminary data.</text>
</comment>
<dbReference type="AlphaFoldDB" id="A0AAV1MVX7"/>
<evidence type="ECO:0000313" key="1">
    <source>
        <dbReference type="EMBL" id="CAK6950641.1"/>
    </source>
</evidence>
<dbReference type="Proteomes" id="UP001314229">
    <property type="component" value="Unassembled WGS sequence"/>
</dbReference>
<accession>A0AAV1MVX7</accession>
<sequence>MQPEGRDQRWVCVSQLMRVSTDRLHHQHPTLTAVEDSIPNITDPRQHRRIIQSIGRPGLTLLSCDNIVY</sequence>
<protein>
    <submittedName>
        <fullName evidence="1">Unnamed protein product</fullName>
    </submittedName>
</protein>